<proteinExistence type="predicted"/>
<gene>
    <name evidence="2" type="ORF">UU72_C0003G0009</name>
</gene>
<dbReference type="PANTHER" id="PTHR10093">
    <property type="entry name" value="IRON-SULFUR CLUSTER ASSEMBLY ENZYME NIFU HOMOLOG"/>
    <property type="match status" value="1"/>
</dbReference>
<reference evidence="2 3" key="1">
    <citation type="journal article" date="2015" name="Nature">
        <title>rRNA introns, odd ribosomes, and small enigmatic genomes across a large radiation of phyla.</title>
        <authorList>
            <person name="Brown C.T."/>
            <person name="Hug L.A."/>
            <person name="Thomas B.C."/>
            <person name="Sharon I."/>
            <person name="Castelle C.J."/>
            <person name="Singh A."/>
            <person name="Wilkins M.J."/>
            <person name="Williams K.H."/>
            <person name="Banfield J.F."/>
        </authorList>
    </citation>
    <scope>NUCLEOTIDE SEQUENCE [LARGE SCALE GENOMIC DNA]</scope>
</reference>
<dbReference type="EMBL" id="LCBS01000003">
    <property type="protein sequence ID" value="KKS17348.1"/>
    <property type="molecule type" value="Genomic_DNA"/>
</dbReference>
<dbReference type="Pfam" id="PF01592">
    <property type="entry name" value="NifU_N"/>
    <property type="match status" value="1"/>
</dbReference>
<dbReference type="AlphaFoldDB" id="A0A0G0ZW88"/>
<evidence type="ECO:0000313" key="2">
    <source>
        <dbReference type="EMBL" id="KKS17348.1"/>
    </source>
</evidence>
<dbReference type="InterPro" id="IPR002871">
    <property type="entry name" value="NIF_FeS_clus_asmbl_NifU_N"/>
</dbReference>
<dbReference type="SUPFAM" id="SSF82649">
    <property type="entry name" value="SufE/NifU"/>
    <property type="match status" value="1"/>
</dbReference>
<dbReference type="GO" id="GO:0051536">
    <property type="term" value="F:iron-sulfur cluster binding"/>
    <property type="evidence" value="ECO:0007669"/>
    <property type="project" value="InterPro"/>
</dbReference>
<dbReference type="Proteomes" id="UP000034163">
    <property type="component" value="Unassembled WGS sequence"/>
</dbReference>
<sequence>MDDNLYREELMEVYKSTKNRGTLVSPSVEVLEKNPLCGDQIKLQFEISEDGIITDAKFDGSACAVSVISSAYLMDNLVGKSIEHAKKLTKEDLMGLIGINLTTSRVKCATLALEGLKNAIGKYENGKSNTENKNKNR</sequence>
<dbReference type="CDD" id="cd06664">
    <property type="entry name" value="IscU_like"/>
    <property type="match status" value="1"/>
</dbReference>
<dbReference type="Gene3D" id="3.90.1010.10">
    <property type="match status" value="1"/>
</dbReference>
<evidence type="ECO:0000259" key="1">
    <source>
        <dbReference type="Pfam" id="PF01592"/>
    </source>
</evidence>
<dbReference type="GO" id="GO:0016226">
    <property type="term" value="P:iron-sulfur cluster assembly"/>
    <property type="evidence" value="ECO:0007669"/>
    <property type="project" value="InterPro"/>
</dbReference>
<evidence type="ECO:0000313" key="3">
    <source>
        <dbReference type="Proteomes" id="UP000034163"/>
    </source>
</evidence>
<organism evidence="2 3">
    <name type="scientific">candidate division WWE3 bacterium GW2011_GWB1_41_6</name>
    <dbReference type="NCBI Taxonomy" id="1619112"/>
    <lineage>
        <taxon>Bacteria</taxon>
        <taxon>Katanobacteria</taxon>
    </lineage>
</organism>
<protein>
    <submittedName>
        <fullName evidence="2">SUF system FeS assembly protein, NifU family</fullName>
    </submittedName>
</protein>
<feature type="domain" description="NIF system FeS cluster assembly NifU N-terminal" evidence="1">
    <location>
        <begin position="6"/>
        <end position="126"/>
    </location>
</feature>
<accession>A0A0G0ZW88</accession>
<name>A0A0G0ZW88_UNCKA</name>
<dbReference type="GO" id="GO:0005506">
    <property type="term" value="F:iron ion binding"/>
    <property type="evidence" value="ECO:0007669"/>
    <property type="project" value="InterPro"/>
</dbReference>
<comment type="caution">
    <text evidence="2">The sequence shown here is derived from an EMBL/GenBank/DDBJ whole genome shotgun (WGS) entry which is preliminary data.</text>
</comment>